<evidence type="ECO:0000256" key="1">
    <source>
        <dbReference type="SAM" id="MobiDB-lite"/>
    </source>
</evidence>
<evidence type="ECO:0000256" key="2">
    <source>
        <dbReference type="SAM" id="Phobius"/>
    </source>
</evidence>
<feature type="transmembrane region" description="Helical" evidence="2">
    <location>
        <begin position="323"/>
        <end position="348"/>
    </location>
</feature>
<reference evidence="4 5" key="1">
    <citation type="submission" date="2024-06" db="EMBL/GenBank/DDBJ databases">
        <title>The Natural Products Discovery Center: Release of the First 8490 Sequenced Strains for Exploring Actinobacteria Biosynthetic Diversity.</title>
        <authorList>
            <person name="Kalkreuter E."/>
            <person name="Kautsar S.A."/>
            <person name="Yang D."/>
            <person name="Bader C.D."/>
            <person name="Teijaro C.N."/>
            <person name="Fluegel L."/>
            <person name="Davis C.M."/>
            <person name="Simpson J.R."/>
            <person name="Lauterbach L."/>
            <person name="Steele A.D."/>
            <person name="Gui C."/>
            <person name="Meng S."/>
            <person name="Li G."/>
            <person name="Viehrig K."/>
            <person name="Ye F."/>
            <person name="Su P."/>
            <person name="Kiefer A.F."/>
            <person name="Nichols A."/>
            <person name="Cepeda A.J."/>
            <person name="Yan W."/>
            <person name="Fan B."/>
            <person name="Jiang Y."/>
            <person name="Adhikari A."/>
            <person name="Zheng C.-J."/>
            <person name="Schuster L."/>
            <person name="Cowan T.M."/>
            <person name="Smanski M.J."/>
            <person name="Chevrette M.G."/>
            <person name="De Carvalho L.P.S."/>
            <person name="Shen B."/>
        </authorList>
    </citation>
    <scope>NUCLEOTIDE SEQUENCE [LARGE SCALE GENOMIC DNA]</scope>
    <source>
        <strain evidence="4 5">NPDC000837</strain>
    </source>
</reference>
<keyword evidence="2" id="KW-1133">Transmembrane helix</keyword>
<dbReference type="RefSeq" id="WP_351977893.1">
    <property type="nucleotide sequence ID" value="NZ_JBEPBX010000025.1"/>
</dbReference>
<feature type="transmembrane region" description="Helical" evidence="2">
    <location>
        <begin position="297"/>
        <end position="316"/>
    </location>
</feature>
<feature type="region of interest" description="Disordered" evidence="1">
    <location>
        <begin position="386"/>
        <end position="415"/>
    </location>
</feature>
<feature type="transmembrane region" description="Helical" evidence="2">
    <location>
        <begin position="208"/>
        <end position="231"/>
    </location>
</feature>
<feature type="domain" description="Glycosyltransferase RgtA/B/C/D-like" evidence="3">
    <location>
        <begin position="75"/>
        <end position="224"/>
    </location>
</feature>
<evidence type="ECO:0000313" key="4">
    <source>
        <dbReference type="EMBL" id="MER6616556.1"/>
    </source>
</evidence>
<keyword evidence="2" id="KW-0472">Membrane</keyword>
<feature type="transmembrane region" description="Helical" evidence="2">
    <location>
        <begin position="273"/>
        <end position="291"/>
    </location>
</feature>
<feature type="transmembrane region" description="Helical" evidence="2">
    <location>
        <begin position="20"/>
        <end position="38"/>
    </location>
</feature>
<keyword evidence="4" id="KW-0808">Transferase</keyword>
<feature type="transmembrane region" description="Helical" evidence="2">
    <location>
        <begin position="100"/>
        <end position="119"/>
    </location>
</feature>
<dbReference type="EC" id="2.4.-.-" evidence="4"/>
<keyword evidence="4" id="KW-0328">Glycosyltransferase</keyword>
<keyword evidence="5" id="KW-1185">Reference proteome</keyword>
<evidence type="ECO:0000313" key="5">
    <source>
        <dbReference type="Proteomes" id="UP001445472"/>
    </source>
</evidence>
<keyword evidence="2" id="KW-0812">Transmembrane</keyword>
<evidence type="ECO:0000259" key="3">
    <source>
        <dbReference type="Pfam" id="PF13231"/>
    </source>
</evidence>
<organism evidence="4 5">
    <name type="scientific">Streptomyces xantholiticus</name>
    <dbReference type="NCBI Taxonomy" id="68285"/>
    <lineage>
        <taxon>Bacteria</taxon>
        <taxon>Bacillati</taxon>
        <taxon>Actinomycetota</taxon>
        <taxon>Actinomycetes</taxon>
        <taxon>Kitasatosporales</taxon>
        <taxon>Streptomycetaceae</taxon>
        <taxon>Streptomyces</taxon>
    </lineage>
</organism>
<dbReference type="Proteomes" id="UP001445472">
    <property type="component" value="Unassembled WGS sequence"/>
</dbReference>
<protein>
    <submittedName>
        <fullName evidence="4">Glycosyltransferase family 39 protein</fullName>
        <ecNumber evidence="4">2.4.-.-</ecNumber>
    </submittedName>
</protein>
<dbReference type="EMBL" id="JBEPBX010000025">
    <property type="protein sequence ID" value="MER6616556.1"/>
    <property type="molecule type" value="Genomic_DNA"/>
</dbReference>
<comment type="caution">
    <text evidence="4">The sequence shown here is derived from an EMBL/GenBank/DDBJ whole genome shotgun (WGS) entry which is preliminary data.</text>
</comment>
<gene>
    <name evidence="4" type="ORF">ABT276_24900</name>
</gene>
<dbReference type="InterPro" id="IPR038731">
    <property type="entry name" value="RgtA/B/C-like"/>
</dbReference>
<feature type="transmembrane region" description="Helical" evidence="2">
    <location>
        <begin position="126"/>
        <end position="144"/>
    </location>
</feature>
<dbReference type="GO" id="GO:0016757">
    <property type="term" value="F:glycosyltransferase activity"/>
    <property type="evidence" value="ECO:0007669"/>
    <property type="project" value="UniProtKB-KW"/>
</dbReference>
<proteinExistence type="predicted"/>
<name>A0ABV1V1Z9_9ACTN</name>
<dbReference type="Pfam" id="PF13231">
    <property type="entry name" value="PMT_2"/>
    <property type="match status" value="1"/>
</dbReference>
<feature type="transmembrane region" description="Helical" evidence="2">
    <location>
        <begin position="174"/>
        <end position="202"/>
    </location>
</feature>
<sequence length="415" mass="43586">MELRTRTATAALDLRRARNLVIGVAALALVAKTILAAAKRGPADVRFFDAFATAIAQVGPVRIYEHPMPGLPVYNHPPLAGWMLSAFHELERLGIPFGSLIRAPACIADFVSVILVFEILRRRRPLGTATVCALTCALSPVLFATSAYHGNTDSAAIMLVVLAAHLLTDRRAPLAAGVAAALAVSIKLVPVVAVPALLVAAVRTGRPVAVRFCAGLTAVLLPLWGPVLATVPGSLREKVLEYEGGRARLWGLVRLADGAGASDSFIAGLHGDFHFLFVLLCTAAGAWLAWVRPTSPAYAVALSLTLLLLLSTGSAVQYLAWPVVGLCLLGAWEGIGYGVLVGTVTVVVYSSASAVRWNDWALHLGEAGWLLLAAATVTGVRRALADPPGPAPGEHLPFVAQRTGKPTAPADRPHR</sequence>
<accession>A0ABV1V1Z9</accession>